<sequence length="125" mass="13684">MKAFCSTFIILSLLSRSHADGGKEEFGGLEPAYPRSYVRTAIGFPFTINGNQQCKTCEIFVAQGCHSTKTPNDRPTNQHCDLAFVPIEHRDGESTCQTTKGTFHCYSGRDKTIGNGGCYDCASPH</sequence>
<evidence type="ECO:0000256" key="1">
    <source>
        <dbReference type="SAM" id="SignalP"/>
    </source>
</evidence>
<keyword evidence="4" id="KW-1185">Reference proteome</keyword>
<evidence type="ECO:0008006" key="6">
    <source>
        <dbReference type="Google" id="ProtNLM"/>
    </source>
</evidence>
<evidence type="ECO:0000313" key="3">
    <source>
        <dbReference type="EMBL" id="KAA1126019.1"/>
    </source>
</evidence>
<evidence type="ECO:0000313" key="2">
    <source>
        <dbReference type="EMBL" id="KAA1097754.1"/>
    </source>
</evidence>
<dbReference type="OrthoDB" id="10270224at2759"/>
<evidence type="ECO:0000313" key="5">
    <source>
        <dbReference type="Proteomes" id="UP000325313"/>
    </source>
</evidence>
<reference evidence="4 5" key="1">
    <citation type="submission" date="2019-05" db="EMBL/GenBank/DDBJ databases">
        <title>Emergence of the Ug99 lineage of the wheat stem rust pathogen through somatic hybridization.</title>
        <authorList>
            <person name="Li F."/>
            <person name="Upadhyaya N.M."/>
            <person name="Sperschneider J."/>
            <person name="Matny O."/>
            <person name="Nguyen-Phuc H."/>
            <person name="Mago R."/>
            <person name="Raley C."/>
            <person name="Miller M.E."/>
            <person name="Silverstein K.A.T."/>
            <person name="Henningsen E."/>
            <person name="Hirsch C.D."/>
            <person name="Visser B."/>
            <person name="Pretorius Z.A."/>
            <person name="Steffenson B.J."/>
            <person name="Schwessinger B."/>
            <person name="Dodds P.N."/>
            <person name="Figueroa M."/>
        </authorList>
    </citation>
    <scope>NUCLEOTIDE SEQUENCE [LARGE SCALE GENOMIC DNA]</scope>
    <source>
        <strain evidence="2">21-0</strain>
        <strain evidence="3 5">Ug99</strain>
    </source>
</reference>
<comment type="caution">
    <text evidence="3">The sequence shown here is derived from an EMBL/GenBank/DDBJ whole genome shotgun (WGS) entry which is preliminary data.</text>
</comment>
<dbReference type="Proteomes" id="UP000324748">
    <property type="component" value="Unassembled WGS sequence"/>
</dbReference>
<proteinExistence type="predicted"/>
<organism evidence="3 5">
    <name type="scientific">Puccinia graminis f. sp. tritici</name>
    <dbReference type="NCBI Taxonomy" id="56615"/>
    <lineage>
        <taxon>Eukaryota</taxon>
        <taxon>Fungi</taxon>
        <taxon>Dikarya</taxon>
        <taxon>Basidiomycota</taxon>
        <taxon>Pucciniomycotina</taxon>
        <taxon>Pucciniomycetes</taxon>
        <taxon>Pucciniales</taxon>
        <taxon>Pucciniaceae</taxon>
        <taxon>Puccinia</taxon>
    </lineage>
</organism>
<dbReference type="AlphaFoldDB" id="A0A5B0RKR3"/>
<dbReference type="EMBL" id="VSWC01000066">
    <property type="protein sequence ID" value="KAA1097754.1"/>
    <property type="molecule type" value="Genomic_DNA"/>
</dbReference>
<name>A0A5B0RKR3_PUCGR</name>
<evidence type="ECO:0000313" key="4">
    <source>
        <dbReference type="Proteomes" id="UP000324748"/>
    </source>
</evidence>
<dbReference type="Proteomes" id="UP000325313">
    <property type="component" value="Unassembled WGS sequence"/>
</dbReference>
<feature type="signal peptide" evidence="1">
    <location>
        <begin position="1"/>
        <end position="19"/>
    </location>
</feature>
<accession>A0A5B0RKR3</accession>
<protein>
    <recommendedName>
        <fullName evidence="6">Secreted protein</fullName>
    </recommendedName>
</protein>
<keyword evidence="1" id="KW-0732">Signal</keyword>
<gene>
    <name evidence="2" type="ORF">PGT21_018967</name>
    <name evidence="3" type="ORF">PGTUg99_012268</name>
</gene>
<dbReference type="EMBL" id="VDEP01000173">
    <property type="protein sequence ID" value="KAA1126019.1"/>
    <property type="molecule type" value="Genomic_DNA"/>
</dbReference>
<feature type="chain" id="PRO_5036138161" description="Secreted protein" evidence="1">
    <location>
        <begin position="20"/>
        <end position="125"/>
    </location>
</feature>